<dbReference type="InterPro" id="IPR009057">
    <property type="entry name" value="Homeodomain-like_sf"/>
</dbReference>
<dbReference type="GO" id="GO:0000976">
    <property type="term" value="F:transcription cis-regulatory region binding"/>
    <property type="evidence" value="ECO:0007669"/>
    <property type="project" value="TreeGrafter"/>
</dbReference>
<keyword evidence="1" id="KW-0678">Repressor</keyword>
<dbReference type="GO" id="GO:0045892">
    <property type="term" value="P:negative regulation of DNA-templated transcription"/>
    <property type="evidence" value="ECO:0007669"/>
    <property type="project" value="InterPro"/>
</dbReference>
<dbReference type="SUPFAM" id="SSF48498">
    <property type="entry name" value="Tetracyclin repressor-like, C-terminal domain"/>
    <property type="match status" value="1"/>
</dbReference>
<keyword evidence="4" id="KW-0804">Transcription</keyword>
<evidence type="ECO:0000256" key="3">
    <source>
        <dbReference type="ARBA" id="ARBA00023125"/>
    </source>
</evidence>
<name>H5TFG4_GORO1</name>
<dbReference type="PANTHER" id="PTHR30055">
    <property type="entry name" value="HTH-TYPE TRANSCRIPTIONAL REGULATOR RUTR"/>
    <property type="match status" value="1"/>
</dbReference>
<gene>
    <name evidence="7" type="ORF">GOOTI_001_00040</name>
</gene>
<feature type="domain" description="HTH tetR-type" evidence="6">
    <location>
        <begin position="1"/>
        <end position="60"/>
    </location>
</feature>
<dbReference type="EMBL" id="BAFB01000001">
    <property type="protein sequence ID" value="GAB32222.1"/>
    <property type="molecule type" value="Genomic_DNA"/>
</dbReference>
<dbReference type="InterPro" id="IPR003012">
    <property type="entry name" value="Tet_transcr_reg_TetR"/>
</dbReference>
<dbReference type="Proteomes" id="UP000005038">
    <property type="component" value="Unassembled WGS sequence"/>
</dbReference>
<dbReference type="GO" id="GO:0003700">
    <property type="term" value="F:DNA-binding transcription factor activity"/>
    <property type="evidence" value="ECO:0007669"/>
    <property type="project" value="TreeGrafter"/>
</dbReference>
<dbReference type="AlphaFoldDB" id="H5TFG4"/>
<dbReference type="PRINTS" id="PR00455">
    <property type="entry name" value="HTHTETR"/>
</dbReference>
<evidence type="ECO:0000256" key="5">
    <source>
        <dbReference type="PROSITE-ProRule" id="PRU00335"/>
    </source>
</evidence>
<dbReference type="STRING" id="1108044.GOOTI_001_00040"/>
<dbReference type="InterPro" id="IPR050109">
    <property type="entry name" value="HTH-type_TetR-like_transc_reg"/>
</dbReference>
<keyword evidence="8" id="KW-1185">Reference proteome</keyword>
<reference evidence="7" key="1">
    <citation type="submission" date="2012-02" db="EMBL/GenBank/DDBJ databases">
        <title>Whole genome shotgun sequence of Gordonia otitidis NBRC 100426.</title>
        <authorList>
            <person name="Yoshida I."/>
            <person name="Hosoyama A."/>
            <person name="Tsuchikane K."/>
            <person name="Katsumata H."/>
            <person name="Yamazaki S."/>
            <person name="Fujita N."/>
        </authorList>
    </citation>
    <scope>NUCLEOTIDE SEQUENCE [LARGE SCALE GENOMIC DNA]</scope>
    <source>
        <strain evidence="7">NBRC 100426</strain>
    </source>
</reference>
<dbReference type="InterPro" id="IPR004111">
    <property type="entry name" value="Repressor_TetR_C"/>
</dbReference>
<evidence type="ECO:0000313" key="8">
    <source>
        <dbReference type="Proteomes" id="UP000005038"/>
    </source>
</evidence>
<evidence type="ECO:0000259" key="6">
    <source>
        <dbReference type="PROSITE" id="PS50977"/>
    </source>
</evidence>
<sequence>MTRADIVQAALDLLDEKGIDAVTVRAVATRLGVKAPALYWHVENKQTLLDEMGTEIQRRVINRLRDQPMQAWPDSVAAYARVLRREYLAHRDGARTFSGTRLTDPDVLRAQEPWLEQIVDSGIALEKAVRAIEFVTAFVVGFVIEEQERLQSGEPRYSLAERTAMLGDDVPLVVEAGKILFGDREQRFERNLEAIVDALRVDS</sequence>
<evidence type="ECO:0000256" key="4">
    <source>
        <dbReference type="ARBA" id="ARBA00023163"/>
    </source>
</evidence>
<feature type="DNA-binding region" description="H-T-H motif" evidence="5">
    <location>
        <begin position="23"/>
        <end position="42"/>
    </location>
</feature>
<dbReference type="InterPro" id="IPR001647">
    <property type="entry name" value="HTH_TetR"/>
</dbReference>
<evidence type="ECO:0000256" key="2">
    <source>
        <dbReference type="ARBA" id="ARBA00023015"/>
    </source>
</evidence>
<dbReference type="Gene3D" id="1.10.10.60">
    <property type="entry name" value="Homeodomain-like"/>
    <property type="match status" value="1"/>
</dbReference>
<protein>
    <submittedName>
        <fullName evidence="7">TetR family transcriptional regulator</fullName>
    </submittedName>
</protein>
<dbReference type="InterPro" id="IPR036271">
    <property type="entry name" value="Tet_transcr_reg_TetR-rel_C_sf"/>
</dbReference>
<dbReference type="SUPFAM" id="SSF46689">
    <property type="entry name" value="Homeodomain-like"/>
    <property type="match status" value="1"/>
</dbReference>
<organism evidence="7 8">
    <name type="scientific">Gordonia otitidis (strain DSM 44809 / CCUG 52243 / JCM 12355 / NBRC 100426 / IFM 10032)</name>
    <dbReference type="NCBI Taxonomy" id="1108044"/>
    <lineage>
        <taxon>Bacteria</taxon>
        <taxon>Bacillati</taxon>
        <taxon>Actinomycetota</taxon>
        <taxon>Actinomycetes</taxon>
        <taxon>Mycobacteriales</taxon>
        <taxon>Gordoniaceae</taxon>
        <taxon>Gordonia</taxon>
    </lineage>
</organism>
<accession>H5TFG4</accession>
<dbReference type="Pfam" id="PF02909">
    <property type="entry name" value="TetR_C_1"/>
    <property type="match status" value="1"/>
</dbReference>
<dbReference type="PROSITE" id="PS50977">
    <property type="entry name" value="HTH_TETR_2"/>
    <property type="match status" value="1"/>
</dbReference>
<keyword evidence="2" id="KW-0805">Transcription regulation</keyword>
<comment type="caution">
    <text evidence="7">The sequence shown here is derived from an EMBL/GenBank/DDBJ whole genome shotgun (WGS) entry which is preliminary data.</text>
</comment>
<dbReference type="PRINTS" id="PR00400">
    <property type="entry name" value="TETREPRESSOR"/>
</dbReference>
<dbReference type="GO" id="GO:0046677">
    <property type="term" value="P:response to antibiotic"/>
    <property type="evidence" value="ECO:0007669"/>
    <property type="project" value="InterPro"/>
</dbReference>
<evidence type="ECO:0000313" key="7">
    <source>
        <dbReference type="EMBL" id="GAB32222.1"/>
    </source>
</evidence>
<proteinExistence type="predicted"/>
<keyword evidence="3 5" id="KW-0238">DNA-binding</keyword>
<dbReference type="Gene3D" id="1.10.357.10">
    <property type="entry name" value="Tetracycline Repressor, domain 2"/>
    <property type="match status" value="1"/>
</dbReference>
<dbReference type="PANTHER" id="PTHR30055:SF151">
    <property type="entry name" value="TRANSCRIPTIONAL REGULATORY PROTEIN"/>
    <property type="match status" value="1"/>
</dbReference>
<evidence type="ECO:0000256" key="1">
    <source>
        <dbReference type="ARBA" id="ARBA00022491"/>
    </source>
</evidence>
<dbReference type="Pfam" id="PF00440">
    <property type="entry name" value="TetR_N"/>
    <property type="match status" value="1"/>
</dbReference>